<evidence type="ECO:0000313" key="1">
    <source>
        <dbReference type="EMBL" id="GJM89056.1"/>
    </source>
</evidence>
<comment type="caution">
    <text evidence="1">The sequence shown here is derived from an EMBL/GenBank/DDBJ whole genome shotgun (WGS) entry which is preliminary data.</text>
</comment>
<dbReference type="EMBL" id="BQKI01000002">
    <property type="protein sequence ID" value="GJM89056.1"/>
    <property type="molecule type" value="Genomic_DNA"/>
</dbReference>
<reference evidence="1" key="1">
    <citation type="journal article" date="2018" name="DNA Res.">
        <title>Multiple hybrid de novo genome assembly of finger millet, an orphan allotetraploid crop.</title>
        <authorList>
            <person name="Hatakeyama M."/>
            <person name="Aluri S."/>
            <person name="Balachadran M.T."/>
            <person name="Sivarajan S.R."/>
            <person name="Patrignani A."/>
            <person name="Gruter S."/>
            <person name="Poveda L."/>
            <person name="Shimizu-Inatsugi R."/>
            <person name="Baeten J."/>
            <person name="Francoijs K.J."/>
            <person name="Nataraja K.N."/>
            <person name="Reddy Y.A.N."/>
            <person name="Phadnis S."/>
            <person name="Ravikumar R.L."/>
            <person name="Schlapbach R."/>
            <person name="Sreeman S.M."/>
            <person name="Shimizu K.K."/>
        </authorList>
    </citation>
    <scope>NUCLEOTIDE SEQUENCE</scope>
</reference>
<reference evidence="1" key="2">
    <citation type="submission" date="2021-12" db="EMBL/GenBank/DDBJ databases">
        <title>Resequencing data analysis of finger millet.</title>
        <authorList>
            <person name="Hatakeyama M."/>
            <person name="Aluri S."/>
            <person name="Balachadran M.T."/>
            <person name="Sivarajan S.R."/>
            <person name="Poveda L."/>
            <person name="Shimizu-Inatsugi R."/>
            <person name="Schlapbach R."/>
            <person name="Sreeman S.M."/>
            <person name="Shimizu K.K."/>
        </authorList>
    </citation>
    <scope>NUCLEOTIDE SEQUENCE</scope>
</reference>
<proteinExistence type="predicted"/>
<evidence type="ECO:0000313" key="2">
    <source>
        <dbReference type="EMBL" id="GJM89457.1"/>
    </source>
</evidence>
<keyword evidence="3" id="KW-1185">Reference proteome</keyword>
<sequence length="110" mass="12509">MRGSIKRRYPAGAYTGHQVTSSRLSVHQLRLMSSTDGVIRPVEEIRSVVYVACAPLLLPMERDRAASDHWMELLVQSVGLAMFEDDVVARDWTRERRASLGERRPCPIMI</sequence>
<evidence type="ECO:0000313" key="3">
    <source>
        <dbReference type="Proteomes" id="UP001054889"/>
    </source>
</evidence>
<dbReference type="EMBL" id="BQKI01000002">
    <property type="protein sequence ID" value="GJM89457.1"/>
    <property type="molecule type" value="Genomic_DNA"/>
</dbReference>
<accession>A0AAV5BRJ8</accession>
<organism evidence="1 3">
    <name type="scientific">Eleusine coracana subsp. coracana</name>
    <dbReference type="NCBI Taxonomy" id="191504"/>
    <lineage>
        <taxon>Eukaryota</taxon>
        <taxon>Viridiplantae</taxon>
        <taxon>Streptophyta</taxon>
        <taxon>Embryophyta</taxon>
        <taxon>Tracheophyta</taxon>
        <taxon>Spermatophyta</taxon>
        <taxon>Magnoliopsida</taxon>
        <taxon>Liliopsida</taxon>
        <taxon>Poales</taxon>
        <taxon>Poaceae</taxon>
        <taxon>PACMAD clade</taxon>
        <taxon>Chloridoideae</taxon>
        <taxon>Cynodonteae</taxon>
        <taxon>Eleusininae</taxon>
        <taxon>Eleusine</taxon>
    </lineage>
</organism>
<dbReference type="Proteomes" id="UP001054889">
    <property type="component" value="Unassembled WGS sequence"/>
</dbReference>
<protein>
    <submittedName>
        <fullName evidence="1">Uncharacterized protein</fullName>
    </submittedName>
</protein>
<gene>
    <name evidence="1" type="primary">ga05198</name>
    <name evidence="2" type="synonym">ga05652</name>
    <name evidence="1" type="ORF">PR202_ga05198</name>
    <name evidence="2" type="ORF">PR202_ga05652</name>
</gene>
<name>A0AAV5BRJ8_ELECO</name>
<dbReference type="AlphaFoldDB" id="A0AAV5BRJ8"/>